<dbReference type="AlphaFoldDB" id="A0A0A2MPU9"/>
<comment type="caution">
    <text evidence="1">The sequence shown here is derived from an EMBL/GenBank/DDBJ whole genome shotgun (WGS) entry which is preliminary data.</text>
</comment>
<reference evidence="1 2" key="1">
    <citation type="submission" date="2013-09" db="EMBL/GenBank/DDBJ databases">
        <authorList>
            <person name="Zeng Z."/>
            <person name="Chen C."/>
        </authorList>
    </citation>
    <scope>NUCLEOTIDE SEQUENCE [LARGE SCALE GENOMIC DNA]</scope>
    <source>
        <strain evidence="1 2">GH29-5</strain>
    </source>
</reference>
<gene>
    <name evidence="1" type="ORF">Q764_01760</name>
</gene>
<protein>
    <submittedName>
        <fullName evidence="1">Uncharacterized protein</fullName>
    </submittedName>
</protein>
<accession>A0A0A2MPU9</accession>
<dbReference type="EMBL" id="JRLW01000002">
    <property type="protein sequence ID" value="KGO90300.1"/>
    <property type="molecule type" value="Genomic_DNA"/>
</dbReference>
<proteinExistence type="predicted"/>
<sequence>MIVEVVFVVLVIIKKPFGYPNGEIAEVLVLVLVHQAHQVVKVAVVVAVMAVHQIMTMTMKTQTMRLLQLQCIVQVVVLRLLKKRKT</sequence>
<name>A0A0A2MPU9_9FLAO</name>
<dbReference type="Proteomes" id="UP000030121">
    <property type="component" value="Unassembled WGS sequence"/>
</dbReference>
<keyword evidence="2" id="KW-1185">Reference proteome</keyword>
<evidence type="ECO:0000313" key="2">
    <source>
        <dbReference type="Proteomes" id="UP000030121"/>
    </source>
</evidence>
<evidence type="ECO:0000313" key="1">
    <source>
        <dbReference type="EMBL" id="KGO90300.1"/>
    </source>
</evidence>
<dbReference type="STRING" id="1121899.GCA_000430025_01756"/>
<organism evidence="1 2">
    <name type="scientific">Flavobacterium suncheonense GH29-5 = DSM 17707</name>
    <dbReference type="NCBI Taxonomy" id="1121899"/>
    <lineage>
        <taxon>Bacteria</taxon>
        <taxon>Pseudomonadati</taxon>
        <taxon>Bacteroidota</taxon>
        <taxon>Flavobacteriia</taxon>
        <taxon>Flavobacteriales</taxon>
        <taxon>Flavobacteriaceae</taxon>
        <taxon>Flavobacterium</taxon>
    </lineage>
</organism>